<organism evidence="2 3">
    <name type="scientific">Striga asiatica</name>
    <name type="common">Asiatic witchweed</name>
    <name type="synonym">Buchnera asiatica</name>
    <dbReference type="NCBI Taxonomy" id="4170"/>
    <lineage>
        <taxon>Eukaryota</taxon>
        <taxon>Viridiplantae</taxon>
        <taxon>Streptophyta</taxon>
        <taxon>Embryophyta</taxon>
        <taxon>Tracheophyta</taxon>
        <taxon>Spermatophyta</taxon>
        <taxon>Magnoliopsida</taxon>
        <taxon>eudicotyledons</taxon>
        <taxon>Gunneridae</taxon>
        <taxon>Pentapetalae</taxon>
        <taxon>asterids</taxon>
        <taxon>lamiids</taxon>
        <taxon>Lamiales</taxon>
        <taxon>Orobanchaceae</taxon>
        <taxon>Buchnereae</taxon>
        <taxon>Striga</taxon>
    </lineage>
</organism>
<sequence>MKKTRSQQEKYTPNRRKHKTKKLTTHKQDTTEEKLRRLQPSPPPEGTPDPHHSNHDPSDPQALKPIRQDRRPTEWPPPATNPLELRREPPPENPSKPNTRTRRGTKVEAQSLSRPQPPPHSYRIPPRHHRPRAKCLDHPSRPTGRKAKRCINRDSLPVRRCAYSPRTESEQRGRIAGGREASMKIRSN</sequence>
<keyword evidence="3" id="KW-1185">Reference proteome</keyword>
<evidence type="ECO:0000256" key="1">
    <source>
        <dbReference type="SAM" id="MobiDB-lite"/>
    </source>
</evidence>
<reference evidence="3" key="1">
    <citation type="journal article" date="2019" name="Curr. Biol.">
        <title>Genome Sequence of Striga asiatica Provides Insight into the Evolution of Plant Parasitism.</title>
        <authorList>
            <person name="Yoshida S."/>
            <person name="Kim S."/>
            <person name="Wafula E.K."/>
            <person name="Tanskanen J."/>
            <person name="Kim Y.M."/>
            <person name="Honaas L."/>
            <person name="Yang Z."/>
            <person name="Spallek T."/>
            <person name="Conn C.E."/>
            <person name="Ichihashi Y."/>
            <person name="Cheong K."/>
            <person name="Cui S."/>
            <person name="Der J.P."/>
            <person name="Gundlach H."/>
            <person name="Jiao Y."/>
            <person name="Hori C."/>
            <person name="Ishida J.K."/>
            <person name="Kasahara H."/>
            <person name="Kiba T."/>
            <person name="Kim M.S."/>
            <person name="Koo N."/>
            <person name="Laohavisit A."/>
            <person name="Lee Y.H."/>
            <person name="Lumba S."/>
            <person name="McCourt P."/>
            <person name="Mortimer J.C."/>
            <person name="Mutuku J.M."/>
            <person name="Nomura T."/>
            <person name="Sasaki-Sekimoto Y."/>
            <person name="Seto Y."/>
            <person name="Wang Y."/>
            <person name="Wakatake T."/>
            <person name="Sakakibara H."/>
            <person name="Demura T."/>
            <person name="Yamaguchi S."/>
            <person name="Yoneyama K."/>
            <person name="Manabe R.I."/>
            <person name="Nelson D.C."/>
            <person name="Schulman A.H."/>
            <person name="Timko M.P."/>
            <person name="dePamphilis C.W."/>
            <person name="Choi D."/>
            <person name="Shirasu K."/>
        </authorList>
    </citation>
    <scope>NUCLEOTIDE SEQUENCE [LARGE SCALE GENOMIC DNA]</scope>
    <source>
        <strain evidence="3">cv. UVA1</strain>
    </source>
</reference>
<accession>A0A5A7PPJ1</accession>
<feature type="compositionally biased region" description="Basic residues" evidence="1">
    <location>
        <begin position="13"/>
        <end position="25"/>
    </location>
</feature>
<feature type="compositionally biased region" description="Basic and acidic residues" evidence="1">
    <location>
        <begin position="48"/>
        <end position="58"/>
    </location>
</feature>
<evidence type="ECO:0000313" key="2">
    <source>
        <dbReference type="EMBL" id="GER34392.1"/>
    </source>
</evidence>
<name>A0A5A7PPJ1_STRAF</name>
<gene>
    <name evidence="2" type="ORF">STAS_10610</name>
</gene>
<dbReference type="AlphaFoldDB" id="A0A5A7PPJ1"/>
<evidence type="ECO:0000313" key="3">
    <source>
        <dbReference type="Proteomes" id="UP000325081"/>
    </source>
</evidence>
<protein>
    <submittedName>
        <fullName evidence="2">Uncharacterized protein</fullName>
    </submittedName>
</protein>
<feature type="region of interest" description="Disordered" evidence="1">
    <location>
        <begin position="164"/>
        <end position="188"/>
    </location>
</feature>
<dbReference type="Proteomes" id="UP000325081">
    <property type="component" value="Unassembled WGS sequence"/>
</dbReference>
<feature type="region of interest" description="Disordered" evidence="1">
    <location>
        <begin position="1"/>
        <end position="152"/>
    </location>
</feature>
<dbReference type="EMBL" id="BKCP01004883">
    <property type="protein sequence ID" value="GER34392.1"/>
    <property type="molecule type" value="Genomic_DNA"/>
</dbReference>
<comment type="caution">
    <text evidence="2">The sequence shown here is derived from an EMBL/GenBank/DDBJ whole genome shotgun (WGS) entry which is preliminary data.</text>
</comment>
<proteinExistence type="predicted"/>
<feature type="compositionally biased region" description="Basic and acidic residues" evidence="1">
    <location>
        <begin position="26"/>
        <end position="36"/>
    </location>
</feature>